<proteinExistence type="predicted"/>
<dbReference type="EMBL" id="LWCA01002107">
    <property type="protein sequence ID" value="OAF64125.1"/>
    <property type="molecule type" value="Genomic_DNA"/>
</dbReference>
<comment type="caution">
    <text evidence="1">The sequence shown here is derived from an EMBL/GenBank/DDBJ whole genome shotgun (WGS) entry which is preliminary data.</text>
</comment>
<gene>
    <name evidence="1" type="ORF">A3Q56_08171</name>
</gene>
<evidence type="ECO:0000313" key="2">
    <source>
        <dbReference type="Proteomes" id="UP000078046"/>
    </source>
</evidence>
<keyword evidence="2" id="KW-1185">Reference proteome</keyword>
<protein>
    <submittedName>
        <fullName evidence="1">Uncharacterized protein</fullName>
    </submittedName>
</protein>
<organism evidence="1 2">
    <name type="scientific">Intoshia linei</name>
    <dbReference type="NCBI Taxonomy" id="1819745"/>
    <lineage>
        <taxon>Eukaryota</taxon>
        <taxon>Metazoa</taxon>
        <taxon>Spiralia</taxon>
        <taxon>Lophotrochozoa</taxon>
        <taxon>Mesozoa</taxon>
        <taxon>Orthonectida</taxon>
        <taxon>Rhopaluridae</taxon>
        <taxon>Intoshia</taxon>
    </lineage>
</organism>
<dbReference type="Proteomes" id="UP000078046">
    <property type="component" value="Unassembled WGS sequence"/>
</dbReference>
<name>A0A177AQ57_9BILA</name>
<dbReference type="AlphaFoldDB" id="A0A177AQ57"/>
<sequence length="100" mass="11895">MKMISFNEFNELLYQKIDKIEIKKTESIYSINRKWNLILGFDYNEMVLLSQFILTSVSAERATDCLNIREHLRAARNSFKRLAQQSDYDYGNHMTLTIHN</sequence>
<feature type="non-terminal residue" evidence="1">
    <location>
        <position position="100"/>
    </location>
</feature>
<accession>A0A177AQ57</accession>
<reference evidence="1 2" key="1">
    <citation type="submission" date="2016-04" db="EMBL/GenBank/DDBJ databases">
        <title>The genome of Intoshia linei affirms orthonectids as highly simplified spiralians.</title>
        <authorList>
            <person name="Mikhailov K.V."/>
            <person name="Slusarev G.S."/>
            <person name="Nikitin M.A."/>
            <person name="Logacheva M.D."/>
            <person name="Penin A."/>
            <person name="Aleoshin V."/>
            <person name="Panchin Y.V."/>
        </authorList>
    </citation>
    <scope>NUCLEOTIDE SEQUENCE [LARGE SCALE GENOMIC DNA]</scope>
    <source>
        <strain evidence="1">Intl2013</strain>
        <tissue evidence="1">Whole animal</tissue>
    </source>
</reference>
<evidence type="ECO:0000313" key="1">
    <source>
        <dbReference type="EMBL" id="OAF64125.1"/>
    </source>
</evidence>